<feature type="transmembrane region" description="Helical" evidence="2">
    <location>
        <begin position="287"/>
        <end position="308"/>
    </location>
</feature>
<name>A0A6L4X2R5_9BIFI</name>
<keyword evidence="2" id="KW-1133">Transmembrane helix</keyword>
<dbReference type="RefSeq" id="WP_152357382.1">
    <property type="nucleotide sequence ID" value="NZ_WBSM01000001.1"/>
</dbReference>
<evidence type="ECO:0000313" key="6">
    <source>
        <dbReference type="Proteomes" id="UP000482084"/>
    </source>
</evidence>
<keyword evidence="2" id="KW-0472">Membrane</keyword>
<feature type="transmembrane region" description="Helical" evidence="2">
    <location>
        <begin position="246"/>
        <end position="267"/>
    </location>
</feature>
<proteinExistence type="predicted"/>
<protein>
    <submittedName>
        <fullName evidence="4">DUF4173 domain-containing protein</fullName>
    </submittedName>
</protein>
<feature type="region of interest" description="Disordered" evidence="1">
    <location>
        <begin position="1"/>
        <end position="24"/>
    </location>
</feature>
<feature type="transmembrane region" description="Helical" evidence="2">
    <location>
        <begin position="118"/>
        <end position="136"/>
    </location>
</feature>
<feature type="transmembrane region" description="Helical" evidence="2">
    <location>
        <begin position="434"/>
        <end position="455"/>
    </location>
</feature>
<feature type="transmembrane region" description="Helical" evidence="2">
    <location>
        <begin position="373"/>
        <end position="395"/>
    </location>
</feature>
<feature type="transmembrane region" description="Helical" evidence="2">
    <location>
        <begin position="143"/>
        <end position="160"/>
    </location>
</feature>
<evidence type="ECO:0000313" key="3">
    <source>
        <dbReference type="EMBL" id="KAB8289200.1"/>
    </source>
</evidence>
<evidence type="ECO:0000313" key="4">
    <source>
        <dbReference type="EMBL" id="NEG70909.1"/>
    </source>
</evidence>
<feature type="transmembrane region" description="Helical" evidence="2">
    <location>
        <begin position="329"/>
        <end position="353"/>
    </location>
</feature>
<gene>
    <name evidence="3" type="ORF">DSM100688_0280</name>
    <name evidence="4" type="ORF">GFD24_01430</name>
</gene>
<evidence type="ECO:0000256" key="2">
    <source>
        <dbReference type="SAM" id="Phobius"/>
    </source>
</evidence>
<dbReference type="OrthoDB" id="9767931at2"/>
<dbReference type="AlphaFoldDB" id="A0A6L4X2R5"/>
<keyword evidence="2" id="KW-0812">Transmembrane</keyword>
<feature type="transmembrane region" description="Helical" evidence="2">
    <location>
        <begin position="462"/>
        <end position="482"/>
    </location>
</feature>
<accession>A0A6L4X2R5</accession>
<feature type="transmembrane region" description="Helical" evidence="2">
    <location>
        <begin position="87"/>
        <end position="112"/>
    </location>
</feature>
<dbReference type="EMBL" id="WHZX01000001">
    <property type="protein sequence ID" value="NEG70909.1"/>
    <property type="molecule type" value="Genomic_DNA"/>
</dbReference>
<feature type="transmembrane region" description="Helical" evidence="2">
    <location>
        <begin position="402"/>
        <end position="428"/>
    </location>
</feature>
<sequence>MNVSQHNRPAAVPGSPSSADPAAVRRDGIAPNAIVLASQLPCGRNADRASKPATQPAHTAPARTQPQPQATPPETRPKVVSTRAIQLFAAAFAIPLLFDRLVLAGLTSVYGYPDRTSLLFAVFWLACAATVTALHWRAARTRPLAWFTVAAIAALAYWMVSRGGTDTGDPAFELITGLVAVPSLLMLHLQLVNGRYDVRRPLGIALRWFTGWIVQPFAGLGAFARAAADVAHALVRGRTRPVMRRIGVAALIAVPMLIAMTALLMNADMVFSYAVRRVIGDVDLASFLPHAAFVLVAFPFMFSLLDCQDRDRGELAALYGRSVTARPDALVASIVLGSLLAVYALFCAVQFTFLFAREGLPGGLTYAEYARSGFFQLLFVAAVNLALFGVVLTYVRRTRVIAVMLVGLVAATGVMLASAALRLALYVGAYGLTWLRFTSMTFIGLLASMLALCLVRMAADRLPLVAVCFVLFTLWFVALGYGDVASIVDGYNAAHGFDPAY</sequence>
<reference evidence="3 6" key="2">
    <citation type="submission" date="2019-10" db="EMBL/GenBank/DDBJ databases">
        <title>Characterization of the phylogenetic diversity of two novel species belonging to the genus Bifidobacterium: Bifidobacterium cebidarum sp. nov. and Bifidobacterium leontopitheci sp. nov.</title>
        <authorList>
            <person name="Lugli G.A."/>
            <person name="Duranti S."/>
            <person name="Milani C."/>
            <person name="Turroni F."/>
            <person name="Ventura M."/>
        </authorList>
    </citation>
    <scope>NUCLEOTIDE SEQUENCE [LARGE SCALE GENOMIC DNA]</scope>
    <source>
        <strain evidence="3 6">DSM 100688</strain>
    </source>
</reference>
<evidence type="ECO:0000256" key="1">
    <source>
        <dbReference type="SAM" id="MobiDB-lite"/>
    </source>
</evidence>
<evidence type="ECO:0000313" key="5">
    <source>
        <dbReference type="Proteomes" id="UP000469943"/>
    </source>
</evidence>
<keyword evidence="6" id="KW-1185">Reference proteome</keyword>
<dbReference type="Pfam" id="PF13687">
    <property type="entry name" value="DUF4153"/>
    <property type="match status" value="1"/>
</dbReference>
<feature type="region of interest" description="Disordered" evidence="1">
    <location>
        <begin position="44"/>
        <end position="77"/>
    </location>
</feature>
<dbReference type="Proteomes" id="UP000482084">
    <property type="component" value="Unassembled WGS sequence"/>
</dbReference>
<feature type="transmembrane region" description="Helical" evidence="2">
    <location>
        <begin position="172"/>
        <end position="192"/>
    </location>
</feature>
<dbReference type="EMBL" id="WBSM01000001">
    <property type="protein sequence ID" value="KAB8289200.1"/>
    <property type="molecule type" value="Genomic_DNA"/>
</dbReference>
<feature type="compositionally biased region" description="Low complexity" evidence="1">
    <location>
        <begin position="52"/>
        <end position="68"/>
    </location>
</feature>
<dbReference type="Proteomes" id="UP000469943">
    <property type="component" value="Unassembled WGS sequence"/>
</dbReference>
<organism evidence="3 6">
    <name type="scientific">Bifidobacterium ramosum</name>
    <dbReference type="NCBI Taxonomy" id="1798158"/>
    <lineage>
        <taxon>Bacteria</taxon>
        <taxon>Bacillati</taxon>
        <taxon>Actinomycetota</taxon>
        <taxon>Actinomycetes</taxon>
        <taxon>Bifidobacteriales</taxon>
        <taxon>Bifidobacteriaceae</taxon>
        <taxon>Bifidobacterium</taxon>
    </lineage>
</organism>
<comment type="caution">
    <text evidence="3">The sequence shown here is derived from an EMBL/GenBank/DDBJ whole genome shotgun (WGS) entry which is preliminary data.</text>
</comment>
<reference evidence="4 5" key="1">
    <citation type="submission" date="2019-10" db="EMBL/GenBank/DDBJ databases">
        <title>Bifidobacterium from non-human primates.</title>
        <authorList>
            <person name="Modesto M."/>
        </authorList>
    </citation>
    <scope>NUCLEOTIDE SEQUENCE [LARGE SCALE GENOMIC DNA]</scope>
    <source>
        <strain evidence="4 5">TREM</strain>
    </source>
</reference>
<dbReference type="InterPro" id="IPR025291">
    <property type="entry name" value="DUF4153"/>
</dbReference>